<name>A0A1I4QMB9_9HYPH</name>
<evidence type="ECO:0000313" key="3">
    <source>
        <dbReference type="Proteomes" id="UP000199048"/>
    </source>
</evidence>
<proteinExistence type="predicted"/>
<accession>A0A1I4QMB9</accession>
<feature type="domain" description="ATPase AAA-type core" evidence="1">
    <location>
        <begin position="336"/>
        <end position="470"/>
    </location>
</feature>
<dbReference type="GO" id="GO:0005524">
    <property type="term" value="F:ATP binding"/>
    <property type="evidence" value="ECO:0007669"/>
    <property type="project" value="InterPro"/>
</dbReference>
<dbReference type="AlphaFoldDB" id="A0A1I4QMB9"/>
<protein>
    <recommendedName>
        <fullName evidence="1">ATPase AAA-type core domain-containing protein</fullName>
    </recommendedName>
</protein>
<gene>
    <name evidence="2" type="ORF">SAMN05192568_103063</name>
</gene>
<dbReference type="RefSeq" id="WP_092044521.1">
    <property type="nucleotide sequence ID" value="NZ_FOTK01000030.1"/>
</dbReference>
<sequence length="547" mass="58936">MSDDTLGLDASILRALIYDPAALAGPAVPTSPLDRGQRLRGGEFVGCDARREIPYLLTPLLDLVLPDPVFRALRRAIDEPTLRRIQRLEAALRSPLPRESEAAALAVAEVLQFHQAALGCQIASARCAADALDAATMRIEATNFGHAFLSFRAACLFASDAQSDATDVPYVGGPLRARLHAFDQKAEAWLQGFRVFAAAERMIADEDAILRGGVGIPATEPPVPTDDVVAQVKAVEILRRGANKRAVAPAAPLTLVVFPSLAHLPQPSQSARDRGDSPRAIAEPWAERGMPLTPAPDPHGFATRLRNRFPWAEEAIEPFAQDLVGAPYAATRPRTLVSPPGFGKSAFARAVLEEAGLDVTLYSCAGQMDGGSLGGTSRQWGSWRLSVPAQGCLRHGRASHGIILDEVEKAGSSRRWGRLDETCLPFLERGSTARAIHDPALECAIDLSAVSYILTANSIEAVVAPLLDRAPVLHWPAPRAEDMPIVAAAILAEIRRDRGLDDVWCPDLDGEELDALTAWRGGSLRPLRRMVEAVVASRDIFARRMPN</sequence>
<dbReference type="InterPro" id="IPR027417">
    <property type="entry name" value="P-loop_NTPase"/>
</dbReference>
<dbReference type="GO" id="GO:0016887">
    <property type="term" value="F:ATP hydrolysis activity"/>
    <property type="evidence" value="ECO:0007669"/>
    <property type="project" value="InterPro"/>
</dbReference>
<dbReference type="Proteomes" id="UP000199048">
    <property type="component" value="Unassembled WGS sequence"/>
</dbReference>
<dbReference type="Pfam" id="PF00004">
    <property type="entry name" value="AAA"/>
    <property type="match status" value="1"/>
</dbReference>
<dbReference type="OrthoDB" id="5297432at2"/>
<evidence type="ECO:0000313" key="2">
    <source>
        <dbReference type="EMBL" id="SFM41164.1"/>
    </source>
</evidence>
<dbReference type="STRING" id="582667.SAMN05192568_103063"/>
<evidence type="ECO:0000259" key="1">
    <source>
        <dbReference type="Pfam" id="PF00004"/>
    </source>
</evidence>
<organism evidence="2 3">
    <name type="scientific">Methylobacterium pseudosasicola</name>
    <dbReference type="NCBI Taxonomy" id="582667"/>
    <lineage>
        <taxon>Bacteria</taxon>
        <taxon>Pseudomonadati</taxon>
        <taxon>Pseudomonadota</taxon>
        <taxon>Alphaproteobacteria</taxon>
        <taxon>Hyphomicrobiales</taxon>
        <taxon>Methylobacteriaceae</taxon>
        <taxon>Methylobacterium</taxon>
    </lineage>
</organism>
<reference evidence="3" key="1">
    <citation type="submission" date="2016-10" db="EMBL/GenBank/DDBJ databases">
        <authorList>
            <person name="Varghese N."/>
            <person name="Submissions S."/>
        </authorList>
    </citation>
    <scope>NUCLEOTIDE SEQUENCE [LARGE SCALE GENOMIC DNA]</scope>
    <source>
        <strain evidence="3">BL36</strain>
    </source>
</reference>
<dbReference type="InterPro" id="IPR003959">
    <property type="entry name" value="ATPase_AAA_core"/>
</dbReference>
<dbReference type="SUPFAM" id="SSF52540">
    <property type="entry name" value="P-loop containing nucleoside triphosphate hydrolases"/>
    <property type="match status" value="1"/>
</dbReference>
<keyword evidence="3" id="KW-1185">Reference proteome</keyword>
<dbReference type="EMBL" id="FOTK01000030">
    <property type="protein sequence ID" value="SFM41164.1"/>
    <property type="molecule type" value="Genomic_DNA"/>
</dbReference>
<dbReference type="Gene3D" id="3.40.50.300">
    <property type="entry name" value="P-loop containing nucleotide triphosphate hydrolases"/>
    <property type="match status" value="1"/>
</dbReference>